<sequence length="421" mass="49196">MKRTISFMTGKGSLNHNSRKFHAKNTDPNRTHWNVEYCNEDIKDVYHELFDDALKRYNDKQTRKDRKIDDYYEKIRSGKQEKLFHEVILQIGDKDNMGSETMEGQLAAKILDEYMKGFQERNPTLRVFAAHLHLDEATPHLHIDFIPYVTGSKRGLDTRVSLKQALSSLGFKGGSRSETELNQWVQSEKQKLAMVMRENEIEWDQKGTHEQHLSVLDYKKKVREQEVEELTEHKNLLEHDLHDISECVDEIQKEKAQAEKERDAVIKKTEVLEKRFSALNSKAGLVDSHAREYGYYPEEWLPEAGTLESAKSYRKRIFPLVKKVANMIQALYSKYLDLKNKNQKLSDRNIDLENRVDRLREEISVIKKENVALLNVAYDMDRVVAVLGENKVKEAIEVAKHLEQVNAKQKGKKRRTDREGR</sequence>
<feature type="coiled-coil region" evidence="2">
    <location>
        <begin position="220"/>
        <end position="275"/>
    </location>
</feature>
<dbReference type="AlphaFoldDB" id="A0AA37QQA1"/>
<dbReference type="InterPro" id="IPR001668">
    <property type="entry name" value="Mob_Pre"/>
</dbReference>
<evidence type="ECO:0000313" key="4">
    <source>
        <dbReference type="Proteomes" id="UP001145109"/>
    </source>
</evidence>
<proteinExistence type="inferred from homology"/>
<dbReference type="Proteomes" id="UP001145109">
    <property type="component" value="Unassembled WGS sequence"/>
</dbReference>
<gene>
    <name evidence="3" type="ORF">comes_20410</name>
</gene>
<dbReference type="EMBL" id="BSCI01000012">
    <property type="protein sequence ID" value="GLG87495.1"/>
    <property type="molecule type" value="Genomic_DNA"/>
</dbReference>
<reference evidence="3" key="2">
    <citation type="submission" date="2022-11" db="EMBL/GenBank/DDBJ databases">
        <title>Draft genome sequence of Coprococcus comes strain 31264.</title>
        <authorList>
            <person name="Hisatomi A."/>
            <person name="Ohkuma M."/>
            <person name="Sakamoto M."/>
        </authorList>
    </citation>
    <scope>NUCLEOTIDE SEQUENCE</scope>
    <source>
        <strain evidence="3">JCM 31264</strain>
    </source>
</reference>
<organism evidence="3 4">
    <name type="scientific">Coprococcus comes</name>
    <dbReference type="NCBI Taxonomy" id="410072"/>
    <lineage>
        <taxon>Bacteria</taxon>
        <taxon>Bacillati</taxon>
        <taxon>Bacillota</taxon>
        <taxon>Clostridia</taxon>
        <taxon>Lachnospirales</taxon>
        <taxon>Lachnospiraceae</taxon>
        <taxon>Coprococcus</taxon>
    </lineage>
</organism>
<dbReference type="Pfam" id="PF01076">
    <property type="entry name" value="Mob_Pre"/>
    <property type="match status" value="1"/>
</dbReference>
<comment type="caution">
    <text evidence="3">The sequence shown here is derived from an EMBL/GenBank/DDBJ whole genome shotgun (WGS) entry which is preliminary data.</text>
</comment>
<dbReference type="GO" id="GO:0006310">
    <property type="term" value="P:DNA recombination"/>
    <property type="evidence" value="ECO:0007669"/>
    <property type="project" value="InterPro"/>
</dbReference>
<comment type="similarity">
    <text evidence="1">Belongs to the plasmid mobilization pre family.</text>
</comment>
<reference evidence="3" key="1">
    <citation type="submission" date="2022-09" db="EMBL/GenBank/DDBJ databases">
        <title>Draft genome sequence of Coprococcus comes strain 31264.</title>
        <authorList>
            <person name="Atsushi H."/>
            <person name="Moriya O."/>
            <person name="Mitsuo S."/>
        </authorList>
    </citation>
    <scope>NUCLEOTIDE SEQUENCE</scope>
    <source>
        <strain evidence="3">JCM 31264</strain>
    </source>
</reference>
<dbReference type="Gene3D" id="3.30.930.30">
    <property type="match status" value="1"/>
</dbReference>
<protein>
    <submittedName>
        <fullName evidence="3">Plasmid recombination enzyme</fullName>
    </submittedName>
</protein>
<dbReference type="CDD" id="cd17242">
    <property type="entry name" value="MobM_relaxase"/>
    <property type="match status" value="1"/>
</dbReference>
<accession>A0AA37QQA1</accession>
<dbReference type="GO" id="GO:0003677">
    <property type="term" value="F:DNA binding"/>
    <property type="evidence" value="ECO:0007669"/>
    <property type="project" value="InterPro"/>
</dbReference>
<feature type="coiled-coil region" evidence="2">
    <location>
        <begin position="328"/>
        <end position="376"/>
    </location>
</feature>
<evidence type="ECO:0000256" key="1">
    <source>
        <dbReference type="ARBA" id="ARBA00010657"/>
    </source>
</evidence>
<evidence type="ECO:0000313" key="3">
    <source>
        <dbReference type="EMBL" id="GLG87495.1"/>
    </source>
</evidence>
<keyword evidence="2" id="KW-0175">Coiled coil</keyword>
<name>A0AA37QQA1_9FIRM</name>
<evidence type="ECO:0000256" key="2">
    <source>
        <dbReference type="SAM" id="Coils"/>
    </source>
</evidence>